<evidence type="ECO:0000313" key="2">
    <source>
        <dbReference type="Proteomes" id="UP001060215"/>
    </source>
</evidence>
<dbReference type="Proteomes" id="UP001060215">
    <property type="component" value="Chromosome 6"/>
</dbReference>
<evidence type="ECO:0000313" key="1">
    <source>
        <dbReference type="EMBL" id="KAI8021373.1"/>
    </source>
</evidence>
<reference evidence="1 2" key="1">
    <citation type="journal article" date="2022" name="Plant J.">
        <title>Chromosome-level genome of Camellia lanceoleosa provides a valuable resource for understanding genome evolution and self-incompatibility.</title>
        <authorList>
            <person name="Gong W."/>
            <person name="Xiao S."/>
            <person name="Wang L."/>
            <person name="Liao Z."/>
            <person name="Chang Y."/>
            <person name="Mo W."/>
            <person name="Hu G."/>
            <person name="Li W."/>
            <person name="Zhao G."/>
            <person name="Zhu H."/>
            <person name="Hu X."/>
            <person name="Ji K."/>
            <person name="Xiang X."/>
            <person name="Song Q."/>
            <person name="Yuan D."/>
            <person name="Jin S."/>
            <person name="Zhang L."/>
        </authorList>
    </citation>
    <scope>NUCLEOTIDE SEQUENCE [LARGE SCALE GENOMIC DNA]</scope>
    <source>
        <strain evidence="1">SQ_2022a</strain>
    </source>
</reference>
<proteinExistence type="predicted"/>
<gene>
    <name evidence="1" type="ORF">LOK49_LG03G02925</name>
</gene>
<name>A0ACC0I8Q5_9ERIC</name>
<accession>A0ACC0I8Q5</accession>
<organism evidence="1 2">
    <name type="scientific">Camellia lanceoleosa</name>
    <dbReference type="NCBI Taxonomy" id="1840588"/>
    <lineage>
        <taxon>Eukaryota</taxon>
        <taxon>Viridiplantae</taxon>
        <taxon>Streptophyta</taxon>
        <taxon>Embryophyta</taxon>
        <taxon>Tracheophyta</taxon>
        <taxon>Spermatophyta</taxon>
        <taxon>Magnoliopsida</taxon>
        <taxon>eudicotyledons</taxon>
        <taxon>Gunneridae</taxon>
        <taxon>Pentapetalae</taxon>
        <taxon>asterids</taxon>
        <taxon>Ericales</taxon>
        <taxon>Theaceae</taxon>
        <taxon>Camellia</taxon>
    </lineage>
</organism>
<protein>
    <submittedName>
        <fullName evidence="1">Uncharacterized protein</fullName>
    </submittedName>
</protein>
<comment type="caution">
    <text evidence="1">The sequence shown here is derived from an EMBL/GenBank/DDBJ whole genome shotgun (WGS) entry which is preliminary data.</text>
</comment>
<keyword evidence="2" id="KW-1185">Reference proteome</keyword>
<sequence>MPCERALASKRGGGGLQVVWVDGGVSPVLGFYLGVLVLFQSWSGCSSPGDCFQWTCGVSSSPALTGDVMLQVWVLWDNDLSEFDESRDIIESLGDDKIMVEKKNIYYWD</sequence>
<dbReference type="EMBL" id="CM045763">
    <property type="protein sequence ID" value="KAI8021373.1"/>
    <property type="molecule type" value="Genomic_DNA"/>
</dbReference>